<dbReference type="EnsemblPlants" id="Kaladp1149s0001.1.v1.1">
    <property type="protein sequence ID" value="Kaladp1149s0001.1.v1.1.CDS.1"/>
    <property type="gene ID" value="Kaladp1149s0001.v1.1"/>
</dbReference>
<organism evidence="2 3">
    <name type="scientific">Kalanchoe fedtschenkoi</name>
    <name type="common">Lavender scallops</name>
    <name type="synonym">South American air plant</name>
    <dbReference type="NCBI Taxonomy" id="63787"/>
    <lineage>
        <taxon>Eukaryota</taxon>
        <taxon>Viridiplantae</taxon>
        <taxon>Streptophyta</taxon>
        <taxon>Embryophyta</taxon>
        <taxon>Tracheophyta</taxon>
        <taxon>Spermatophyta</taxon>
        <taxon>Magnoliopsida</taxon>
        <taxon>eudicotyledons</taxon>
        <taxon>Gunneridae</taxon>
        <taxon>Pentapetalae</taxon>
        <taxon>Saxifragales</taxon>
        <taxon>Crassulaceae</taxon>
        <taxon>Kalanchoe</taxon>
    </lineage>
</organism>
<proteinExistence type="predicted"/>
<protein>
    <submittedName>
        <fullName evidence="2">Uncharacterized protein</fullName>
    </submittedName>
</protein>
<dbReference type="Gramene" id="Kaladp1149s0001.1.v1.1">
    <property type="protein sequence ID" value="Kaladp1149s0001.1.v1.1.CDS.1"/>
    <property type="gene ID" value="Kaladp1149s0001.v1.1"/>
</dbReference>
<accession>A0A7N0VMD8</accession>
<feature type="compositionally biased region" description="Acidic residues" evidence="1">
    <location>
        <begin position="45"/>
        <end position="56"/>
    </location>
</feature>
<dbReference type="AlphaFoldDB" id="A0A7N0VMD8"/>
<reference evidence="2" key="1">
    <citation type="submission" date="2021-01" db="UniProtKB">
        <authorList>
            <consortium name="EnsemblPlants"/>
        </authorList>
    </citation>
    <scope>IDENTIFICATION</scope>
</reference>
<evidence type="ECO:0000256" key="1">
    <source>
        <dbReference type="SAM" id="MobiDB-lite"/>
    </source>
</evidence>
<sequence>MWATQNRSHELEIDSDDDWHGASLYSSFRQDVGGEDARVESSTLDQDDERYSDDLDQSNDFAKNAVEQDYRHFSGVGLQFLHQDLIFTQRISVH</sequence>
<feature type="region of interest" description="Disordered" evidence="1">
    <location>
        <begin position="33"/>
        <end position="56"/>
    </location>
</feature>
<evidence type="ECO:0000313" key="3">
    <source>
        <dbReference type="Proteomes" id="UP000594263"/>
    </source>
</evidence>
<keyword evidence="3" id="KW-1185">Reference proteome</keyword>
<evidence type="ECO:0000313" key="2">
    <source>
        <dbReference type="EnsemblPlants" id="Kaladp1149s0001.1.v1.1.CDS.1"/>
    </source>
</evidence>
<dbReference type="Proteomes" id="UP000594263">
    <property type="component" value="Unplaced"/>
</dbReference>
<name>A0A7N0VMD8_KALFE</name>